<evidence type="ECO:0000313" key="3">
    <source>
        <dbReference type="Proteomes" id="UP000075714"/>
    </source>
</evidence>
<accession>A0A150FUV8</accession>
<dbReference type="AlphaFoldDB" id="A0A150FUV8"/>
<organism evidence="2 3">
    <name type="scientific">Gonium pectorale</name>
    <name type="common">Green alga</name>
    <dbReference type="NCBI Taxonomy" id="33097"/>
    <lineage>
        <taxon>Eukaryota</taxon>
        <taxon>Viridiplantae</taxon>
        <taxon>Chlorophyta</taxon>
        <taxon>core chlorophytes</taxon>
        <taxon>Chlorophyceae</taxon>
        <taxon>CS clade</taxon>
        <taxon>Chlamydomonadales</taxon>
        <taxon>Volvocaceae</taxon>
        <taxon>Gonium</taxon>
    </lineage>
</organism>
<feature type="compositionally biased region" description="Low complexity" evidence="1">
    <location>
        <begin position="67"/>
        <end position="109"/>
    </location>
</feature>
<feature type="compositionally biased region" description="Low complexity" evidence="1">
    <location>
        <begin position="189"/>
        <end position="206"/>
    </location>
</feature>
<feature type="region of interest" description="Disordered" evidence="1">
    <location>
        <begin position="65"/>
        <end position="111"/>
    </location>
</feature>
<keyword evidence="3" id="KW-1185">Reference proteome</keyword>
<proteinExistence type="predicted"/>
<feature type="region of interest" description="Disordered" evidence="1">
    <location>
        <begin position="411"/>
        <end position="447"/>
    </location>
</feature>
<reference evidence="3" key="1">
    <citation type="journal article" date="2016" name="Nat. Commun.">
        <title>The Gonium pectorale genome demonstrates co-option of cell cycle regulation during the evolution of multicellularity.</title>
        <authorList>
            <person name="Hanschen E.R."/>
            <person name="Marriage T.N."/>
            <person name="Ferris P.J."/>
            <person name="Hamaji T."/>
            <person name="Toyoda A."/>
            <person name="Fujiyama A."/>
            <person name="Neme R."/>
            <person name="Noguchi H."/>
            <person name="Minakuchi Y."/>
            <person name="Suzuki M."/>
            <person name="Kawai-Toyooka H."/>
            <person name="Smith D.R."/>
            <person name="Sparks H."/>
            <person name="Anderson J."/>
            <person name="Bakaric R."/>
            <person name="Luria V."/>
            <person name="Karger A."/>
            <person name="Kirschner M.W."/>
            <person name="Durand P.M."/>
            <person name="Michod R.E."/>
            <person name="Nozaki H."/>
            <person name="Olson B.J."/>
        </authorList>
    </citation>
    <scope>NUCLEOTIDE SEQUENCE [LARGE SCALE GENOMIC DNA]</scope>
    <source>
        <strain evidence="3">NIES-2863</strain>
    </source>
</reference>
<feature type="region of interest" description="Disordered" evidence="1">
    <location>
        <begin position="173"/>
        <end position="213"/>
    </location>
</feature>
<evidence type="ECO:0000256" key="1">
    <source>
        <dbReference type="SAM" id="MobiDB-lite"/>
    </source>
</evidence>
<protein>
    <submittedName>
        <fullName evidence="2">Uncharacterized protein</fullName>
    </submittedName>
</protein>
<gene>
    <name evidence="2" type="ORF">GPECTOR_1121g394</name>
</gene>
<evidence type="ECO:0000313" key="2">
    <source>
        <dbReference type="EMBL" id="KXZ40965.1"/>
    </source>
</evidence>
<dbReference type="Proteomes" id="UP000075714">
    <property type="component" value="Unassembled WGS sequence"/>
</dbReference>
<feature type="compositionally biased region" description="Low complexity" evidence="1">
    <location>
        <begin position="435"/>
        <end position="447"/>
    </location>
</feature>
<sequence length="545" mass="57291">MVTAFASIRLSVLSLEHRLQHQPSSFLRVQSDEWFPRISEIAANAEVAWNNQRYAAASAVSTQPGTAPVSLSSASPAPAASAAPPKAARVSSSTSQGQSASASTGASSAKPARARFWCNSHGWNASHATEQCKRGQAVLATAGAASGFDQLKGLIEQCLAERGYGSTGAAAATASVPATKWQADRGRRQAQQQPSQQQQPRQQQQQGGAGGSGEARSRCDYCSRLHTWVCFIRNPELAPPNYKAPAGVLQAAFDNNLAAYRVRQGTQPAQQPAKPAQQPAAAVTVAEQMYDQFYEELYAPAQPALITCHEAVSSEAAWDSDERPQGARAACATLKQQQVPVSFTPAPIPEMKFVMPKAQRAPSATAKGGGDSVISTLVLGVPLSLSGDSEFAAKLRGEAIVALGGVLPAASPEKSEDEGVAAPGSPGAVQPPSGNSEPEPAAAATAASNEPAMQCSAANGVKYYVCGDPQGAFNSITNLSQERKLQLLAANKEARDYFNTEPHMFYYSEDSLNLNLITERLARRLGLPMRPASASRGRGTPYACP</sequence>
<dbReference type="EMBL" id="LSYV01001115">
    <property type="protein sequence ID" value="KXZ40965.1"/>
    <property type="molecule type" value="Genomic_DNA"/>
</dbReference>
<comment type="caution">
    <text evidence="2">The sequence shown here is derived from an EMBL/GenBank/DDBJ whole genome shotgun (WGS) entry which is preliminary data.</text>
</comment>
<name>A0A150FUV8_GONPE</name>